<dbReference type="InterPro" id="IPR000182">
    <property type="entry name" value="GNAT_dom"/>
</dbReference>
<dbReference type="InterPro" id="IPR016181">
    <property type="entry name" value="Acyl_CoA_acyltransferase"/>
</dbReference>
<comment type="caution">
    <text evidence="2">The sequence shown here is derived from an EMBL/GenBank/DDBJ whole genome shotgun (WGS) entry which is preliminary data.</text>
</comment>
<dbReference type="Proteomes" id="UP000286287">
    <property type="component" value="Unassembled WGS sequence"/>
</dbReference>
<proteinExistence type="predicted"/>
<name>A0A418VBF0_9DEIO</name>
<reference evidence="2 3" key="1">
    <citation type="submission" date="2018-09" db="EMBL/GenBank/DDBJ databases">
        <authorList>
            <person name="Zhu H."/>
        </authorList>
    </citation>
    <scope>NUCLEOTIDE SEQUENCE [LARGE SCALE GENOMIC DNA]</scope>
    <source>
        <strain evidence="2 3">K2S05-167</strain>
    </source>
</reference>
<dbReference type="Gene3D" id="3.40.630.30">
    <property type="match status" value="1"/>
</dbReference>
<keyword evidence="2" id="KW-0808">Transferase</keyword>
<dbReference type="AlphaFoldDB" id="A0A418VBF0"/>
<keyword evidence="3" id="KW-1185">Reference proteome</keyword>
<dbReference type="Pfam" id="PF00583">
    <property type="entry name" value="Acetyltransf_1"/>
    <property type="match status" value="1"/>
</dbReference>
<dbReference type="EMBL" id="QYUJ01000014">
    <property type="protein sequence ID" value="RJF73468.1"/>
    <property type="molecule type" value="Genomic_DNA"/>
</dbReference>
<accession>A0A418VBF0</accession>
<dbReference type="PROSITE" id="PS51186">
    <property type="entry name" value="GNAT"/>
    <property type="match status" value="1"/>
</dbReference>
<dbReference type="SUPFAM" id="SSF55729">
    <property type="entry name" value="Acyl-CoA N-acyltransferases (Nat)"/>
    <property type="match status" value="1"/>
</dbReference>
<evidence type="ECO:0000313" key="2">
    <source>
        <dbReference type="EMBL" id="RJF73468.1"/>
    </source>
</evidence>
<dbReference type="OrthoDB" id="9775804at2"/>
<evidence type="ECO:0000259" key="1">
    <source>
        <dbReference type="PROSITE" id="PS51186"/>
    </source>
</evidence>
<protein>
    <submittedName>
        <fullName evidence="2">GNAT family N-acetyltransferase</fullName>
    </submittedName>
</protein>
<dbReference type="GO" id="GO:0016747">
    <property type="term" value="F:acyltransferase activity, transferring groups other than amino-acyl groups"/>
    <property type="evidence" value="ECO:0007669"/>
    <property type="project" value="InterPro"/>
</dbReference>
<gene>
    <name evidence="2" type="ORF">D3875_19885</name>
</gene>
<sequence length="142" mass="15671">MGQHEGVHIQTDLTGITPDMLSGFFEFWPSPPSTDTFLRLLQGSSHVALAVEEGQVVGFVNALSDGVLSAYIPLLEVRREWRGRGIASQLIQSLVAQLDGLYMIDTACDDDLVPFYQRFGMGRGNAMILRNYERQNGSAPQP</sequence>
<dbReference type="CDD" id="cd04301">
    <property type="entry name" value="NAT_SF"/>
    <property type="match status" value="1"/>
</dbReference>
<organism evidence="2 3">
    <name type="scientific">Deinococcus cavernae</name>
    <dbReference type="NCBI Taxonomy" id="2320857"/>
    <lineage>
        <taxon>Bacteria</taxon>
        <taxon>Thermotogati</taxon>
        <taxon>Deinococcota</taxon>
        <taxon>Deinococci</taxon>
        <taxon>Deinococcales</taxon>
        <taxon>Deinococcaceae</taxon>
        <taxon>Deinococcus</taxon>
    </lineage>
</organism>
<evidence type="ECO:0000313" key="3">
    <source>
        <dbReference type="Proteomes" id="UP000286287"/>
    </source>
</evidence>
<feature type="domain" description="N-acetyltransferase" evidence="1">
    <location>
        <begin position="7"/>
        <end position="142"/>
    </location>
</feature>